<proteinExistence type="predicted"/>
<dbReference type="Gene3D" id="3.90.1140.10">
    <property type="entry name" value="Cyclic phosphodiesterase"/>
    <property type="match status" value="1"/>
</dbReference>
<sequence length="66" mass="7431">MRVFFGLGLDAETQSEIDGWLSKCLPPFFRPVVQYNFHLTLAFLGNVTPMQLKSVVELGERVQAST</sequence>
<feature type="domain" description="Phosphoesterase HXTX" evidence="1">
    <location>
        <begin position="23"/>
        <end position="62"/>
    </location>
</feature>
<feature type="non-terminal residue" evidence="2">
    <location>
        <position position="66"/>
    </location>
</feature>
<reference evidence="2" key="1">
    <citation type="submission" date="2018-05" db="EMBL/GenBank/DDBJ databases">
        <authorList>
            <person name="Lanie J.A."/>
            <person name="Ng W.-L."/>
            <person name="Kazmierczak K.M."/>
            <person name="Andrzejewski T.M."/>
            <person name="Davidsen T.M."/>
            <person name="Wayne K.J."/>
            <person name="Tettelin H."/>
            <person name="Glass J.I."/>
            <person name="Rusch D."/>
            <person name="Podicherti R."/>
            <person name="Tsui H.-C.T."/>
            <person name="Winkler M.E."/>
        </authorList>
    </citation>
    <scope>NUCLEOTIDE SEQUENCE</scope>
</reference>
<evidence type="ECO:0000259" key="1">
    <source>
        <dbReference type="Pfam" id="PF02834"/>
    </source>
</evidence>
<dbReference type="Pfam" id="PF02834">
    <property type="entry name" value="LigT_PEase"/>
    <property type="match status" value="1"/>
</dbReference>
<dbReference type="SUPFAM" id="SSF55144">
    <property type="entry name" value="LigT-like"/>
    <property type="match status" value="1"/>
</dbReference>
<dbReference type="InterPro" id="IPR014051">
    <property type="entry name" value="Phosphoesterase_HXTX"/>
</dbReference>
<dbReference type="AlphaFoldDB" id="A0A382QH75"/>
<accession>A0A382QH75</accession>
<organism evidence="2">
    <name type="scientific">marine metagenome</name>
    <dbReference type="NCBI Taxonomy" id="408172"/>
    <lineage>
        <taxon>unclassified sequences</taxon>
        <taxon>metagenomes</taxon>
        <taxon>ecological metagenomes</taxon>
    </lineage>
</organism>
<dbReference type="EMBL" id="UINC01114160">
    <property type="protein sequence ID" value="SVC84280.1"/>
    <property type="molecule type" value="Genomic_DNA"/>
</dbReference>
<evidence type="ECO:0000313" key="2">
    <source>
        <dbReference type="EMBL" id="SVC84280.1"/>
    </source>
</evidence>
<dbReference type="InterPro" id="IPR009097">
    <property type="entry name" value="Cyclic_Pdiesterase"/>
</dbReference>
<protein>
    <recommendedName>
        <fullName evidence="1">Phosphoesterase HXTX domain-containing protein</fullName>
    </recommendedName>
</protein>
<name>A0A382QH75_9ZZZZ</name>
<gene>
    <name evidence="2" type="ORF">METZ01_LOCUS337134</name>
</gene>